<comment type="caution">
    <text evidence="3">The sequence shown here is derived from an EMBL/GenBank/DDBJ whole genome shotgun (WGS) entry which is preliminary data.</text>
</comment>
<dbReference type="Pfam" id="PF00582">
    <property type="entry name" value="Usp"/>
    <property type="match status" value="1"/>
</dbReference>
<name>A0ABS9EQR4_9BACT</name>
<dbReference type="PRINTS" id="PR01438">
    <property type="entry name" value="UNVRSLSTRESS"/>
</dbReference>
<dbReference type="EMBL" id="JAKGUD010000008">
    <property type="protein sequence ID" value="MCF4142856.1"/>
    <property type="molecule type" value="Genomic_DNA"/>
</dbReference>
<dbReference type="CDD" id="cd00293">
    <property type="entry name" value="USP-like"/>
    <property type="match status" value="1"/>
</dbReference>
<dbReference type="InterPro" id="IPR014729">
    <property type="entry name" value="Rossmann-like_a/b/a_fold"/>
</dbReference>
<evidence type="ECO:0000259" key="2">
    <source>
        <dbReference type="Pfam" id="PF00582"/>
    </source>
</evidence>
<feature type="domain" description="UspA" evidence="2">
    <location>
        <begin position="1"/>
        <end position="149"/>
    </location>
</feature>
<protein>
    <submittedName>
        <fullName evidence="3">Universal stress protein</fullName>
    </submittedName>
</protein>
<dbReference type="PANTHER" id="PTHR46268">
    <property type="entry name" value="STRESS RESPONSE PROTEIN NHAX"/>
    <property type="match status" value="1"/>
</dbReference>
<evidence type="ECO:0000256" key="1">
    <source>
        <dbReference type="ARBA" id="ARBA00008791"/>
    </source>
</evidence>
<dbReference type="InterPro" id="IPR006016">
    <property type="entry name" value="UspA"/>
</dbReference>
<keyword evidence="4" id="KW-1185">Reference proteome</keyword>
<dbReference type="PANTHER" id="PTHR46268:SF6">
    <property type="entry name" value="UNIVERSAL STRESS PROTEIN UP12"/>
    <property type="match status" value="1"/>
</dbReference>
<evidence type="ECO:0000313" key="4">
    <source>
        <dbReference type="Proteomes" id="UP001200430"/>
    </source>
</evidence>
<organism evidence="3 4">
    <name type="scientific">Dethiosulfovibrio marinus</name>
    <dbReference type="NCBI Taxonomy" id="133532"/>
    <lineage>
        <taxon>Bacteria</taxon>
        <taxon>Thermotogati</taxon>
        <taxon>Synergistota</taxon>
        <taxon>Synergistia</taxon>
        <taxon>Synergistales</taxon>
        <taxon>Dethiosulfovibrionaceae</taxon>
        <taxon>Dethiosulfovibrio</taxon>
    </lineage>
</organism>
<dbReference type="RefSeq" id="WP_236099573.1">
    <property type="nucleotide sequence ID" value="NZ_JAKGUD010000008.1"/>
</dbReference>
<reference evidence="3 4" key="1">
    <citation type="submission" date="2022-01" db="EMBL/GenBank/DDBJ databases">
        <title>Dethiosulfovibrio faecalis sp. nov., a novel proteolytic, non-sulfur-reducing bacterium isolated from a marine aquaculture solid waste bioreactor.</title>
        <authorList>
            <person name="Grabowski S."/>
            <person name="Apolinario E."/>
            <person name="Schneider N."/>
            <person name="Marshall C.W."/>
            <person name="Sowers K.R."/>
        </authorList>
    </citation>
    <scope>NUCLEOTIDE SEQUENCE [LARGE SCALE GENOMIC DNA]</scope>
    <source>
        <strain evidence="3 4">DSM 12537</strain>
    </source>
</reference>
<proteinExistence type="inferred from homology"/>
<dbReference type="InterPro" id="IPR006015">
    <property type="entry name" value="Universal_stress_UspA"/>
</dbReference>
<sequence>MKKILVAVDLSDLSEGLVRYGYEMAAMMDADIGFIHIVPHPTLWKGYEPWLPPQFGQEILEIAEKKLRRYIKSACSGDCNACIGYDPARIHVIVKEGNPATSIIDLAKDKDIDLIIMGHRGQSALEWFLVGSTATSVARYSHCSVLIYRPPMEDEEEEEPSEEN</sequence>
<dbReference type="Proteomes" id="UP001200430">
    <property type="component" value="Unassembled WGS sequence"/>
</dbReference>
<gene>
    <name evidence="3" type="ORF">L2W38_08495</name>
</gene>
<dbReference type="SUPFAM" id="SSF52402">
    <property type="entry name" value="Adenine nucleotide alpha hydrolases-like"/>
    <property type="match status" value="1"/>
</dbReference>
<comment type="similarity">
    <text evidence="1">Belongs to the universal stress protein A family.</text>
</comment>
<evidence type="ECO:0000313" key="3">
    <source>
        <dbReference type="EMBL" id="MCF4142856.1"/>
    </source>
</evidence>
<accession>A0ABS9EQR4</accession>
<dbReference type="Gene3D" id="3.40.50.620">
    <property type="entry name" value="HUPs"/>
    <property type="match status" value="1"/>
</dbReference>